<reference evidence="7" key="1">
    <citation type="journal article" date="2014" name="Front. Microbiol.">
        <title>High frequency of phylogenetically diverse reductive dehalogenase-homologous genes in deep subseafloor sedimentary metagenomes.</title>
        <authorList>
            <person name="Kawai M."/>
            <person name="Futagami T."/>
            <person name="Toyoda A."/>
            <person name="Takaki Y."/>
            <person name="Nishi S."/>
            <person name="Hori S."/>
            <person name="Arai W."/>
            <person name="Tsubouchi T."/>
            <person name="Morono Y."/>
            <person name="Uchiyama I."/>
            <person name="Ito T."/>
            <person name="Fujiyama A."/>
            <person name="Inagaki F."/>
            <person name="Takami H."/>
        </authorList>
    </citation>
    <scope>NUCLEOTIDE SEQUENCE</scope>
    <source>
        <strain evidence="7">Expedition CK06-06</strain>
    </source>
</reference>
<comment type="caution">
    <text evidence="7">The sequence shown here is derived from an EMBL/GenBank/DDBJ whole genome shotgun (WGS) entry which is preliminary data.</text>
</comment>
<dbReference type="Gene3D" id="1.20.120.580">
    <property type="entry name" value="bsu32300-like"/>
    <property type="match status" value="1"/>
</dbReference>
<keyword evidence="1" id="KW-0597">Phosphoprotein</keyword>
<accession>X1G5Z3</accession>
<feature type="non-terminal residue" evidence="7">
    <location>
        <position position="1"/>
    </location>
</feature>
<keyword evidence="2" id="KW-1277">Toxin-antitoxin system</keyword>
<evidence type="ECO:0000256" key="3">
    <source>
        <dbReference type="ARBA" id="ARBA00022722"/>
    </source>
</evidence>
<dbReference type="GO" id="GO:0000166">
    <property type="term" value="F:nucleotide binding"/>
    <property type="evidence" value="ECO:0007669"/>
    <property type="project" value="UniProtKB-KW"/>
</dbReference>
<dbReference type="GO" id="GO:0004540">
    <property type="term" value="F:RNA nuclease activity"/>
    <property type="evidence" value="ECO:0007669"/>
    <property type="project" value="InterPro"/>
</dbReference>
<dbReference type="PANTHER" id="PTHR34139:SF1">
    <property type="entry name" value="RNASE MJ1380-RELATED"/>
    <property type="match status" value="1"/>
</dbReference>
<sequence>PEADWRAIIAFRNVVVHDYLGTDLNQIWNIVEHDLPDLKHTIATMLDELNDGNGG</sequence>
<name>X1G5Z3_9ZZZZ</name>
<dbReference type="PANTHER" id="PTHR34139">
    <property type="entry name" value="UPF0331 PROTEIN MJ0127"/>
    <property type="match status" value="1"/>
</dbReference>
<dbReference type="AlphaFoldDB" id="X1G5Z3"/>
<evidence type="ECO:0000256" key="4">
    <source>
        <dbReference type="ARBA" id="ARBA00022741"/>
    </source>
</evidence>
<dbReference type="InterPro" id="IPR051813">
    <property type="entry name" value="HepT_RNase_toxin"/>
</dbReference>
<organism evidence="7">
    <name type="scientific">marine sediment metagenome</name>
    <dbReference type="NCBI Taxonomy" id="412755"/>
    <lineage>
        <taxon>unclassified sequences</taxon>
        <taxon>metagenomes</taxon>
        <taxon>ecological metagenomes</taxon>
    </lineage>
</organism>
<comment type="similarity">
    <text evidence="6">Belongs to the HepT RNase toxin family.</text>
</comment>
<dbReference type="EMBL" id="BARU01015101">
    <property type="protein sequence ID" value="GAH40255.1"/>
    <property type="molecule type" value="Genomic_DNA"/>
</dbReference>
<evidence type="ECO:0000256" key="6">
    <source>
        <dbReference type="ARBA" id="ARBA00024207"/>
    </source>
</evidence>
<evidence type="ECO:0000256" key="5">
    <source>
        <dbReference type="ARBA" id="ARBA00022801"/>
    </source>
</evidence>
<dbReference type="Pfam" id="PF01934">
    <property type="entry name" value="HepT-like"/>
    <property type="match status" value="1"/>
</dbReference>
<keyword evidence="4" id="KW-0547">Nucleotide-binding</keyword>
<dbReference type="GO" id="GO:0016787">
    <property type="term" value="F:hydrolase activity"/>
    <property type="evidence" value="ECO:0007669"/>
    <property type="project" value="UniProtKB-KW"/>
</dbReference>
<dbReference type="InterPro" id="IPR008201">
    <property type="entry name" value="HepT-like"/>
</dbReference>
<proteinExistence type="inferred from homology"/>
<protein>
    <recommendedName>
        <fullName evidence="8">DUF86 domain-containing protein</fullName>
    </recommendedName>
</protein>
<keyword evidence="3" id="KW-0540">Nuclease</keyword>
<evidence type="ECO:0000256" key="2">
    <source>
        <dbReference type="ARBA" id="ARBA00022649"/>
    </source>
</evidence>
<evidence type="ECO:0000313" key="7">
    <source>
        <dbReference type="EMBL" id="GAH40255.1"/>
    </source>
</evidence>
<keyword evidence="5" id="KW-0378">Hydrolase</keyword>
<dbReference type="InterPro" id="IPR037038">
    <property type="entry name" value="HepT-like_sf"/>
</dbReference>
<evidence type="ECO:0000256" key="1">
    <source>
        <dbReference type="ARBA" id="ARBA00022553"/>
    </source>
</evidence>
<gene>
    <name evidence="7" type="ORF">S03H2_26209</name>
</gene>
<evidence type="ECO:0008006" key="8">
    <source>
        <dbReference type="Google" id="ProtNLM"/>
    </source>
</evidence>
<dbReference type="GO" id="GO:0110001">
    <property type="term" value="C:toxin-antitoxin complex"/>
    <property type="evidence" value="ECO:0007669"/>
    <property type="project" value="InterPro"/>
</dbReference>